<dbReference type="SUPFAM" id="SSF103473">
    <property type="entry name" value="MFS general substrate transporter"/>
    <property type="match status" value="1"/>
</dbReference>
<feature type="transmembrane region" description="Helical" evidence="9">
    <location>
        <begin position="124"/>
        <end position="142"/>
    </location>
</feature>
<dbReference type="PROSITE" id="PS50850">
    <property type="entry name" value="MFS"/>
    <property type="match status" value="1"/>
</dbReference>
<dbReference type="Gene3D" id="1.20.1250.20">
    <property type="entry name" value="MFS general substrate transporter like domains"/>
    <property type="match status" value="1"/>
</dbReference>
<feature type="transmembrane region" description="Helical" evidence="9">
    <location>
        <begin position="429"/>
        <end position="449"/>
    </location>
</feature>
<evidence type="ECO:0000313" key="11">
    <source>
        <dbReference type="EMBL" id="CAG9759720.1"/>
    </source>
</evidence>
<keyword evidence="8" id="KW-0813">Transport</keyword>
<proteinExistence type="inferred from homology"/>
<dbReference type="EMBL" id="OU892277">
    <property type="protein sequence ID" value="CAG9759720.1"/>
    <property type="molecule type" value="Genomic_DNA"/>
</dbReference>
<dbReference type="PANTHER" id="PTHR48021">
    <property type="match status" value="1"/>
</dbReference>
<name>A0A9N9MGC1_9CUCU</name>
<keyword evidence="12" id="KW-1185">Reference proteome</keyword>
<organism evidence="11 12">
    <name type="scientific">Ceutorhynchus assimilis</name>
    <name type="common">cabbage seed weevil</name>
    <dbReference type="NCBI Taxonomy" id="467358"/>
    <lineage>
        <taxon>Eukaryota</taxon>
        <taxon>Metazoa</taxon>
        <taxon>Ecdysozoa</taxon>
        <taxon>Arthropoda</taxon>
        <taxon>Hexapoda</taxon>
        <taxon>Insecta</taxon>
        <taxon>Pterygota</taxon>
        <taxon>Neoptera</taxon>
        <taxon>Endopterygota</taxon>
        <taxon>Coleoptera</taxon>
        <taxon>Polyphaga</taxon>
        <taxon>Cucujiformia</taxon>
        <taxon>Curculionidae</taxon>
        <taxon>Ceutorhynchinae</taxon>
        <taxon>Ceutorhynchus</taxon>
    </lineage>
</organism>
<dbReference type="FunFam" id="1.20.1250.20:FF:000055">
    <property type="entry name" value="Facilitated trehalose transporter Tret1-2 homolog"/>
    <property type="match status" value="1"/>
</dbReference>
<feature type="transmembrane region" description="Helical" evidence="9">
    <location>
        <begin position="461"/>
        <end position="480"/>
    </location>
</feature>
<keyword evidence="6" id="KW-0325">Glycoprotein</keyword>
<dbReference type="NCBIfam" id="TIGR00879">
    <property type="entry name" value="SP"/>
    <property type="match status" value="1"/>
</dbReference>
<dbReference type="OrthoDB" id="4142200at2759"/>
<dbReference type="CDD" id="cd17358">
    <property type="entry name" value="MFS_GLUT6_8_Class3_like"/>
    <property type="match status" value="1"/>
</dbReference>
<sequence>MVTNGDKPDEYPYKYEVVAEYEKGNIAADGHVEVRISQVDMLPARRTFLYIAAFTGNLATFAAGITLGWTSPVIPKLQNITLSPLPEEISESDAGWIGSLLPLGAVLGPFLAGAAADRIGRKKTLLIGNVPLVLGLILNIIAKNVNYLLVSRFICGVSVGTTFTVLPMYVGEIAEDEVRGALGTLMQLFAVMGLLFSYMIGPYLSVTLFNVSCLAIPIFFLVTFFMFIPESPYFLLQIGQDKNAEAALMKLRSRTSPNQVRTELQSMKSAVNDALANKSTFFDIFKSKGLTKAFVLSNGLLIFQQVSGINIVLFFAQNIFQDAGVSLQPEICTIIVGIVQVISSGLTSILVDSQGKRLLLMISAVGMAVAQGALAYFFHLKDDNHEDVSSMSWLPILCLISYIIAYCLGFGPIPWAVMGEMFPANVKSVASTVTSATCWFFGFILTKYFSLVTSIIGKSGSFGLFGGCCVVGLLFVYKFLPETTGKSLQEIQDILNGENSNQEKEKN</sequence>
<dbReference type="GO" id="GO:0051119">
    <property type="term" value="F:sugar transmembrane transporter activity"/>
    <property type="evidence" value="ECO:0007669"/>
    <property type="project" value="InterPro"/>
</dbReference>
<dbReference type="Proteomes" id="UP001152799">
    <property type="component" value="Chromosome 1"/>
</dbReference>
<evidence type="ECO:0000256" key="2">
    <source>
        <dbReference type="ARBA" id="ARBA00022475"/>
    </source>
</evidence>
<protein>
    <recommendedName>
        <fullName evidence="10">Major facilitator superfamily (MFS) profile domain-containing protein</fullName>
    </recommendedName>
</protein>
<dbReference type="InterPro" id="IPR044775">
    <property type="entry name" value="MFS_ERD6/Tret1-like"/>
</dbReference>
<evidence type="ECO:0000256" key="3">
    <source>
        <dbReference type="ARBA" id="ARBA00022692"/>
    </source>
</evidence>
<evidence type="ECO:0000259" key="10">
    <source>
        <dbReference type="PROSITE" id="PS50850"/>
    </source>
</evidence>
<evidence type="ECO:0000256" key="4">
    <source>
        <dbReference type="ARBA" id="ARBA00022989"/>
    </source>
</evidence>
<evidence type="ECO:0000256" key="7">
    <source>
        <dbReference type="ARBA" id="ARBA00024348"/>
    </source>
</evidence>
<reference evidence="11" key="1">
    <citation type="submission" date="2022-01" db="EMBL/GenBank/DDBJ databases">
        <authorList>
            <person name="King R."/>
        </authorList>
    </citation>
    <scope>NUCLEOTIDE SEQUENCE</scope>
</reference>
<evidence type="ECO:0000256" key="5">
    <source>
        <dbReference type="ARBA" id="ARBA00023136"/>
    </source>
</evidence>
<dbReference type="InterPro" id="IPR036259">
    <property type="entry name" value="MFS_trans_sf"/>
</dbReference>
<feature type="domain" description="Major facilitator superfamily (MFS) profile" evidence="10">
    <location>
        <begin position="48"/>
        <end position="484"/>
    </location>
</feature>
<dbReference type="PROSITE" id="PS00217">
    <property type="entry name" value="SUGAR_TRANSPORT_2"/>
    <property type="match status" value="1"/>
</dbReference>
<feature type="transmembrane region" description="Helical" evidence="9">
    <location>
        <begin position="48"/>
        <end position="74"/>
    </location>
</feature>
<dbReference type="InterPro" id="IPR050549">
    <property type="entry name" value="MFS_Trehalose_Transporter"/>
</dbReference>
<evidence type="ECO:0000256" key="8">
    <source>
        <dbReference type="RuleBase" id="RU003346"/>
    </source>
</evidence>
<dbReference type="InterPro" id="IPR003663">
    <property type="entry name" value="Sugar/inositol_transpt"/>
</dbReference>
<keyword evidence="3 9" id="KW-0812">Transmembrane</keyword>
<feature type="transmembrane region" description="Helical" evidence="9">
    <location>
        <begin position="94"/>
        <end position="112"/>
    </location>
</feature>
<keyword evidence="4 9" id="KW-1133">Transmembrane helix</keyword>
<feature type="transmembrane region" description="Helical" evidence="9">
    <location>
        <begin position="358"/>
        <end position="378"/>
    </location>
</feature>
<gene>
    <name evidence="11" type="ORF">CEUTPL_LOCUS462</name>
</gene>
<keyword evidence="5 9" id="KW-0472">Membrane</keyword>
<dbReference type="GO" id="GO:0005886">
    <property type="term" value="C:plasma membrane"/>
    <property type="evidence" value="ECO:0007669"/>
    <property type="project" value="UniProtKB-SubCell"/>
</dbReference>
<evidence type="ECO:0000313" key="12">
    <source>
        <dbReference type="Proteomes" id="UP001152799"/>
    </source>
</evidence>
<dbReference type="InterPro" id="IPR005828">
    <property type="entry name" value="MFS_sugar_transport-like"/>
</dbReference>
<dbReference type="AlphaFoldDB" id="A0A9N9MGC1"/>
<comment type="similarity">
    <text evidence="7">Belongs to the major facilitator superfamily. Sugar transporter (TC 2.A.1.1) family. Trehalose transporter subfamily.</text>
</comment>
<feature type="transmembrane region" description="Helical" evidence="9">
    <location>
        <begin position="327"/>
        <end position="351"/>
    </location>
</feature>
<evidence type="ECO:0000256" key="6">
    <source>
        <dbReference type="ARBA" id="ARBA00023180"/>
    </source>
</evidence>
<accession>A0A9N9MGC1</accession>
<dbReference type="InterPro" id="IPR020846">
    <property type="entry name" value="MFS_dom"/>
</dbReference>
<evidence type="ECO:0000256" key="1">
    <source>
        <dbReference type="ARBA" id="ARBA00004651"/>
    </source>
</evidence>
<feature type="transmembrane region" description="Helical" evidence="9">
    <location>
        <begin position="182"/>
        <end position="201"/>
    </location>
</feature>
<evidence type="ECO:0000256" key="9">
    <source>
        <dbReference type="SAM" id="Phobius"/>
    </source>
</evidence>
<dbReference type="Pfam" id="PF00083">
    <property type="entry name" value="Sugar_tr"/>
    <property type="match status" value="1"/>
</dbReference>
<feature type="transmembrane region" description="Helical" evidence="9">
    <location>
        <begin position="207"/>
        <end position="228"/>
    </location>
</feature>
<dbReference type="InterPro" id="IPR005829">
    <property type="entry name" value="Sugar_transporter_CS"/>
</dbReference>
<dbReference type="PANTHER" id="PTHR48021:SF47">
    <property type="entry name" value="GH17672P"/>
    <property type="match status" value="1"/>
</dbReference>
<feature type="transmembrane region" description="Helical" evidence="9">
    <location>
        <begin position="393"/>
        <end position="417"/>
    </location>
</feature>
<dbReference type="PROSITE" id="PS00216">
    <property type="entry name" value="SUGAR_TRANSPORT_1"/>
    <property type="match status" value="1"/>
</dbReference>
<feature type="transmembrane region" description="Helical" evidence="9">
    <location>
        <begin position="293"/>
        <end position="315"/>
    </location>
</feature>
<comment type="subcellular location">
    <subcellularLocation>
        <location evidence="1">Cell membrane</location>
        <topology evidence="1">Multi-pass membrane protein</topology>
    </subcellularLocation>
</comment>
<dbReference type="PRINTS" id="PR00171">
    <property type="entry name" value="SUGRTRNSPORT"/>
</dbReference>
<keyword evidence="2" id="KW-1003">Cell membrane</keyword>
<feature type="transmembrane region" description="Helical" evidence="9">
    <location>
        <begin position="148"/>
        <end position="170"/>
    </location>
</feature>